<proteinExistence type="predicted"/>
<evidence type="ECO:0000256" key="1">
    <source>
        <dbReference type="SAM" id="MobiDB-lite"/>
    </source>
</evidence>
<gene>
    <name evidence="2" type="ORF">FHR94_003314</name>
</gene>
<dbReference type="EMBL" id="JACHXP010000021">
    <property type="protein sequence ID" value="MBB3192038.1"/>
    <property type="molecule type" value="Genomic_DNA"/>
</dbReference>
<feature type="region of interest" description="Disordered" evidence="1">
    <location>
        <begin position="164"/>
        <end position="215"/>
    </location>
</feature>
<feature type="compositionally biased region" description="Pro residues" evidence="1">
    <location>
        <begin position="315"/>
        <end position="336"/>
    </location>
</feature>
<organism evidence="2 3">
    <name type="scientific">Halomonas cerina</name>
    <dbReference type="NCBI Taxonomy" id="447424"/>
    <lineage>
        <taxon>Bacteria</taxon>
        <taxon>Pseudomonadati</taxon>
        <taxon>Pseudomonadota</taxon>
        <taxon>Gammaproteobacteria</taxon>
        <taxon>Oceanospirillales</taxon>
        <taxon>Halomonadaceae</taxon>
        <taxon>Halomonas</taxon>
    </lineage>
</organism>
<evidence type="ECO:0000313" key="2">
    <source>
        <dbReference type="EMBL" id="MBB3192038.1"/>
    </source>
</evidence>
<accession>A0A839VD41</accession>
<reference evidence="2 3" key="1">
    <citation type="submission" date="2020-08" db="EMBL/GenBank/DDBJ databases">
        <title>Genomic Encyclopedia of Type Strains, Phase III (KMG-III): the genomes of soil and plant-associated and newly described type strains.</title>
        <authorList>
            <person name="Whitman W."/>
        </authorList>
    </citation>
    <scope>NUCLEOTIDE SEQUENCE [LARGE SCALE GENOMIC DNA]</scope>
    <source>
        <strain evidence="2 3">CECT 7282</strain>
    </source>
</reference>
<sequence>MARDLPLWQPLEDYDAQAVTLDFTSESVEPYVPPYTAPAAGSVDLDFWGDYSPGESLDTRLAFEATTYRYQPPGAQAVDLDFSGLYTAPAAGSVVLAFGGEGADQDDTVPLSIGATLPGLLAQVALEARNTVKVQATLPQLVPAVQLAGDINVYRDPMAQAGDRVEQGRLLHPTTGSRYGESARQRRQVPGRYQPGDRRQASTRQPSRPLADSQAMRRLVAEQAKPRGRHLTGDNQALPLQGHRHRSVAEQAMAASARRGVLNHYLSARRRQFGMPYQQAAAILARHWGEAWQAAQWQPVAWRGPYEQATRPGPGITPPPEPPEPPAEPDWPPPLPEFYRGTPDLDFCRALPVASDLDLGSDPCAEPPDDGDVPIQRTYLVSNSASLTLVATGQALDASAISVAIDADSWAWELRATLVGETSIAAVRDAAQPCELEATLNGHTWRVVLDSWGRGRQFGSMATITLGARSLAAYLGAPHAAPRSYVETNDRTAQQLAEQELPLGWTLDWQIDDWLVDAGAWHYTNRTPIEAITAIAAAAGGVVQAHPSEPTLIVAPRYQAPHWAWSSETPDVTLPLDVLTRLGSDYRPAETLNGVYVSGETTGVLALVKRTGTAADRLGEMVVDPLVTRQAAARGRGIAVLSASGDQSRESLQLPVSADIAGLLATGQLVRVDPAGDDWRGLVRAVSIDAGLDGDGALTINQTAEVERHLEETA</sequence>
<name>A0A839VD41_9GAMM</name>
<protein>
    <submittedName>
        <fullName evidence="2">Uncharacterized protein</fullName>
    </submittedName>
</protein>
<comment type="caution">
    <text evidence="2">The sequence shown here is derived from an EMBL/GenBank/DDBJ whole genome shotgun (WGS) entry which is preliminary data.</text>
</comment>
<dbReference type="AlphaFoldDB" id="A0A839VD41"/>
<evidence type="ECO:0000313" key="3">
    <source>
        <dbReference type="Proteomes" id="UP000547614"/>
    </source>
</evidence>
<feature type="region of interest" description="Disordered" evidence="1">
    <location>
        <begin position="305"/>
        <end position="336"/>
    </location>
</feature>
<keyword evidence="3" id="KW-1185">Reference proteome</keyword>
<dbReference type="RefSeq" id="WP_183327285.1">
    <property type="nucleotide sequence ID" value="NZ_JACHXP010000021.1"/>
</dbReference>
<dbReference type="Proteomes" id="UP000547614">
    <property type="component" value="Unassembled WGS sequence"/>
</dbReference>